<feature type="compositionally biased region" description="Low complexity" evidence="1">
    <location>
        <begin position="16"/>
        <end position="27"/>
    </location>
</feature>
<feature type="region of interest" description="Disordered" evidence="1">
    <location>
        <begin position="1"/>
        <end position="58"/>
    </location>
</feature>
<reference evidence="3" key="1">
    <citation type="journal article" date="2018" name="Nat. Plants">
        <title>Whole-genome landscape of Medicago truncatula symbiotic genes.</title>
        <authorList>
            <person name="Pecrix Y."/>
            <person name="Staton S.E."/>
            <person name="Sallet E."/>
            <person name="Lelandais-Briere C."/>
            <person name="Moreau S."/>
            <person name="Carrere S."/>
            <person name="Blein T."/>
            <person name="Jardinaud M.F."/>
            <person name="Latrasse D."/>
            <person name="Zouine M."/>
            <person name="Zahm M."/>
            <person name="Kreplak J."/>
            <person name="Mayjonade B."/>
            <person name="Satge C."/>
            <person name="Perez M."/>
            <person name="Cauet S."/>
            <person name="Marande W."/>
            <person name="Chantry-Darmon C."/>
            <person name="Lopez-Roques C."/>
            <person name="Bouchez O."/>
            <person name="Berard A."/>
            <person name="Debelle F."/>
            <person name="Munos S."/>
            <person name="Bendahmane A."/>
            <person name="Berges H."/>
            <person name="Niebel A."/>
            <person name="Buitink J."/>
            <person name="Frugier F."/>
            <person name="Benhamed M."/>
            <person name="Crespi M."/>
            <person name="Gouzy J."/>
            <person name="Gamas P."/>
        </authorList>
    </citation>
    <scope>NUCLEOTIDE SEQUENCE [LARGE SCALE GENOMIC DNA]</scope>
    <source>
        <strain evidence="3">cv. Jemalong A17</strain>
    </source>
</reference>
<feature type="compositionally biased region" description="Polar residues" evidence="1">
    <location>
        <begin position="1"/>
        <end position="15"/>
    </location>
</feature>
<name>A0A396GS66_MEDTR</name>
<dbReference type="AlphaFoldDB" id="A0A396GS66"/>
<dbReference type="Gramene" id="rna38043">
    <property type="protein sequence ID" value="RHN43999.1"/>
    <property type="gene ID" value="gene38043"/>
</dbReference>
<gene>
    <name evidence="2" type="ORF">MtrunA17_Chr7g0214581</name>
</gene>
<evidence type="ECO:0000256" key="1">
    <source>
        <dbReference type="SAM" id="MobiDB-lite"/>
    </source>
</evidence>
<dbReference type="EMBL" id="PSQE01000007">
    <property type="protein sequence ID" value="RHN43999.1"/>
    <property type="molecule type" value="Genomic_DNA"/>
</dbReference>
<comment type="caution">
    <text evidence="2">The sequence shown here is derived from an EMBL/GenBank/DDBJ whole genome shotgun (WGS) entry which is preliminary data.</text>
</comment>
<protein>
    <submittedName>
        <fullName evidence="2">Uncharacterized protein</fullName>
    </submittedName>
</protein>
<evidence type="ECO:0000313" key="3">
    <source>
        <dbReference type="Proteomes" id="UP000265566"/>
    </source>
</evidence>
<sequence>MTSQQNSSAPTFDQLSPSFSNSSGPFSEPTGQLTPRQGFSCATNQPAQTLPSGQFSQPGFSASNPSFFQPLPVHMHNNPFLLILVNLSCLGFRHLLAILCSHLFLLKVVNLLHKQVIIPTMDCTPWIHLNHKMDITDL</sequence>
<organism evidence="2 3">
    <name type="scientific">Medicago truncatula</name>
    <name type="common">Barrel medic</name>
    <name type="synonym">Medicago tribuloides</name>
    <dbReference type="NCBI Taxonomy" id="3880"/>
    <lineage>
        <taxon>Eukaryota</taxon>
        <taxon>Viridiplantae</taxon>
        <taxon>Streptophyta</taxon>
        <taxon>Embryophyta</taxon>
        <taxon>Tracheophyta</taxon>
        <taxon>Spermatophyta</taxon>
        <taxon>Magnoliopsida</taxon>
        <taxon>eudicotyledons</taxon>
        <taxon>Gunneridae</taxon>
        <taxon>Pentapetalae</taxon>
        <taxon>rosids</taxon>
        <taxon>fabids</taxon>
        <taxon>Fabales</taxon>
        <taxon>Fabaceae</taxon>
        <taxon>Papilionoideae</taxon>
        <taxon>50 kb inversion clade</taxon>
        <taxon>NPAAA clade</taxon>
        <taxon>Hologalegina</taxon>
        <taxon>IRL clade</taxon>
        <taxon>Trifolieae</taxon>
        <taxon>Medicago</taxon>
    </lineage>
</organism>
<proteinExistence type="predicted"/>
<evidence type="ECO:0000313" key="2">
    <source>
        <dbReference type="EMBL" id="RHN43999.1"/>
    </source>
</evidence>
<feature type="compositionally biased region" description="Polar residues" evidence="1">
    <location>
        <begin position="29"/>
        <end position="58"/>
    </location>
</feature>
<accession>A0A396GS66</accession>
<dbReference type="Proteomes" id="UP000265566">
    <property type="component" value="Chromosome 7"/>
</dbReference>